<dbReference type="Proteomes" id="UP000789920">
    <property type="component" value="Unassembled WGS sequence"/>
</dbReference>
<name>A0ACA9P3E0_9GLOM</name>
<comment type="caution">
    <text evidence="1">The sequence shown here is derived from an EMBL/GenBank/DDBJ whole genome shotgun (WGS) entry which is preliminary data.</text>
</comment>
<feature type="non-terminal residue" evidence="1">
    <location>
        <position position="1"/>
    </location>
</feature>
<proteinExistence type="predicted"/>
<gene>
    <name evidence="1" type="ORF">RPERSI_LOCUS9519</name>
</gene>
<organism evidence="1 2">
    <name type="scientific">Racocetra persica</name>
    <dbReference type="NCBI Taxonomy" id="160502"/>
    <lineage>
        <taxon>Eukaryota</taxon>
        <taxon>Fungi</taxon>
        <taxon>Fungi incertae sedis</taxon>
        <taxon>Mucoromycota</taxon>
        <taxon>Glomeromycotina</taxon>
        <taxon>Glomeromycetes</taxon>
        <taxon>Diversisporales</taxon>
        <taxon>Gigasporaceae</taxon>
        <taxon>Racocetra</taxon>
    </lineage>
</organism>
<dbReference type="EMBL" id="CAJVQC010018058">
    <property type="protein sequence ID" value="CAG8690414.1"/>
    <property type="molecule type" value="Genomic_DNA"/>
</dbReference>
<reference evidence="1" key="1">
    <citation type="submission" date="2021-06" db="EMBL/GenBank/DDBJ databases">
        <authorList>
            <person name="Kallberg Y."/>
            <person name="Tangrot J."/>
            <person name="Rosling A."/>
        </authorList>
    </citation>
    <scope>NUCLEOTIDE SEQUENCE</scope>
    <source>
        <strain evidence="1">MA461A</strain>
    </source>
</reference>
<accession>A0ACA9P3E0</accession>
<protein>
    <submittedName>
        <fullName evidence="1">7576_t:CDS:1</fullName>
    </submittedName>
</protein>
<keyword evidence="2" id="KW-1185">Reference proteome</keyword>
<evidence type="ECO:0000313" key="1">
    <source>
        <dbReference type="EMBL" id="CAG8690414.1"/>
    </source>
</evidence>
<sequence>IYGTQEKNLLYEALSWIISQQIKELDKDSFIVQPTNSKKYESNKIPDFNILPEKKQQVNIQYRGRTRKTSLINAISSYLSRDIYYINLKDFKNDNEMSVAFSSVPPNQIIVLEDVDTQSNVLYKRGGHPNYCSFISEDEIKEKDDLSKFKNLLSFISLSKFLKCLDRQMLSEGTIIIMTMNHIEQLDPICIRPGRIDVYLNLEYCTHQIRKMFQKVIKDPDVEFLSDIIKKIPE</sequence>
<evidence type="ECO:0000313" key="2">
    <source>
        <dbReference type="Proteomes" id="UP000789920"/>
    </source>
</evidence>